<comment type="function">
    <text evidence="7">Mitochondrial ribosome (mitoribosome) assembly factor. Binds at the interface of the head and body domains of the mitochondrial small ribosomal subunit (mt-SSU), occluding the mRNA channel and preventing compaction of the head domain towards the body. Probable inactive methyltransferase: retains the characteristic folding and ability to bind S-adenosyl-L-methionine, but it probably lost its methyltransferase activity.</text>
</comment>
<dbReference type="PANTHER" id="PTHR13184:SF5">
    <property type="entry name" value="METHYLTRANSFERASE-LIKE PROTEIN 17, MITOCHONDRIAL"/>
    <property type="match status" value="1"/>
</dbReference>
<keyword evidence="3" id="KW-0809">Transit peptide</keyword>
<name>A0AAE0J3B9_9PEZI</name>
<evidence type="ECO:0000256" key="7">
    <source>
        <dbReference type="ARBA" id="ARBA00045681"/>
    </source>
</evidence>
<dbReference type="InterPro" id="IPR036249">
    <property type="entry name" value="Thioredoxin-like_sf"/>
</dbReference>
<feature type="region of interest" description="Disordered" evidence="8">
    <location>
        <begin position="225"/>
        <end position="271"/>
    </location>
</feature>
<dbReference type="Gene3D" id="3.40.30.10">
    <property type="entry name" value="Glutaredoxin"/>
    <property type="match status" value="1"/>
</dbReference>
<accession>A0AAE0J3B9</accession>
<keyword evidence="11" id="KW-1185">Reference proteome</keyword>
<evidence type="ECO:0000256" key="6">
    <source>
        <dbReference type="ARBA" id="ARBA00023128"/>
    </source>
</evidence>
<keyword evidence="2" id="KW-0479">Metal-binding</keyword>
<evidence type="ECO:0000313" key="10">
    <source>
        <dbReference type="EMBL" id="KAK3336099.1"/>
    </source>
</evidence>
<dbReference type="GO" id="GO:0006412">
    <property type="term" value="P:translation"/>
    <property type="evidence" value="ECO:0007669"/>
    <property type="project" value="InterPro"/>
</dbReference>
<dbReference type="GO" id="GO:0003735">
    <property type="term" value="F:structural constituent of ribosome"/>
    <property type="evidence" value="ECO:0007669"/>
    <property type="project" value="TreeGrafter"/>
</dbReference>
<keyword evidence="6" id="KW-0496">Mitochondrion</keyword>
<feature type="region of interest" description="Disordered" evidence="8">
    <location>
        <begin position="421"/>
        <end position="456"/>
    </location>
</feature>
<dbReference type="PANTHER" id="PTHR13184">
    <property type="entry name" value="37S RIBOSOMAL PROTEIN S22"/>
    <property type="match status" value="1"/>
</dbReference>
<organism evidence="10 11">
    <name type="scientific">Cercophora scortea</name>
    <dbReference type="NCBI Taxonomy" id="314031"/>
    <lineage>
        <taxon>Eukaryota</taxon>
        <taxon>Fungi</taxon>
        <taxon>Dikarya</taxon>
        <taxon>Ascomycota</taxon>
        <taxon>Pezizomycotina</taxon>
        <taxon>Sordariomycetes</taxon>
        <taxon>Sordariomycetidae</taxon>
        <taxon>Sordariales</taxon>
        <taxon>Lasiosphaeriaceae</taxon>
        <taxon>Cercophora</taxon>
    </lineage>
</organism>
<sequence>MSATIKIGSSAQWRQVVGSSTIVVADCKSTKQNSAQLNVNRLFTICAAVYADWCGPCKMIAPTFEGLSTKFSKPNKIAFCKVDVDSQRDVAQQYSVRAMPTFLILHNGVVINTIQGANPPALAAAVDKAVKLAGPGSGPVFTTAGKRLGGEGVAAAPGSRTSLARPMKWDLKSLISAIISFFGLYFISLFSPGCRAQVLGFYDALLLPHSRAVSRPFHYATSRSAAPAAGSASRQPRTAPIRQFSSTRPTFQGTQPSQPAPEPRKKDAGIEAEDSETIVRQARQTFGHTLPPNYLSPEEYQLYERLYGPPLRDTRPEDVGIPYHGESGEIFDDSPTHTLLRETEHGTLEEVEYTIDRTTVLVEDEAADQLDEAIEVTDDVDAPEALAPLTDAQVDYMGVAANNRREFHALMKLQQDFEAASVRPLEEIEEEEPLEEEEEEEQDDEDDGGEPDATFGEPELLEDRLHEYTVLGQSKPSPSTVHLPKKTMVQPILSLLRRTDIKHVKEAAERVFGGLGLPYSPATPVSKRNMQQKPIAMEAGHHRISEIEADAYIATVLPGVYACVMSTLVETRRRLGADWLRGLLGREDGKGPRVLDVGGAGAGLLAWQDILQAEWDTLREKGEVEGHEPPCKKTTVVGSNNLRHRVSRFLDDTTFLPRLPDYIHSVEGSERQLDAGEDGPAGSKKVFDVIIASHLQMPIEKPYKRKALLDNLWTMLSPEGGVLIVIEKGHPRGFEAVADVRQRLLDEFIIAPTPTPHPEEILTMEPERVREPGMIIAPCTTHHKCPMYLTPGLSPGRKDFCHFSQRFIRPSFLQRVHGTSHRNHEDIDFSYISVRRGVHPDGTIVSPDAPATQFHAPPFLQGKEATDLAFAGYESSEVAPPHPLSLPRNVRPPLKRRGHVTLDVCTPAGSIERWVIPRSFSKQAYHDARKSQWGDLWALGAKTRIRRDIRLGRAAAANAAILEGLKNPADGGVRSWALELGGKRKKQSIVDLHVDPRRGMVGATERYPGGRVPVERRTKGGRLVKIKDLMEEMGVDEMEDPLDEEDAEIMRGFAKLSGNRGR</sequence>
<dbReference type="SUPFAM" id="SSF53335">
    <property type="entry name" value="S-adenosyl-L-methionine-dependent methyltransferases"/>
    <property type="match status" value="1"/>
</dbReference>
<evidence type="ECO:0000256" key="1">
    <source>
        <dbReference type="ARBA" id="ARBA00004173"/>
    </source>
</evidence>
<evidence type="ECO:0000256" key="8">
    <source>
        <dbReference type="SAM" id="MobiDB-lite"/>
    </source>
</evidence>
<dbReference type="EMBL" id="JAUEPO010000001">
    <property type="protein sequence ID" value="KAK3336099.1"/>
    <property type="molecule type" value="Genomic_DNA"/>
</dbReference>
<keyword evidence="4" id="KW-0408">Iron</keyword>
<dbReference type="GO" id="GO:0005763">
    <property type="term" value="C:mitochondrial small ribosomal subunit"/>
    <property type="evidence" value="ECO:0007669"/>
    <property type="project" value="TreeGrafter"/>
</dbReference>
<protein>
    <submittedName>
        <fullName evidence="10">Mitochondrial small ribosomal subunit Rsm22-domain-containing protein</fullName>
    </submittedName>
</protein>
<evidence type="ECO:0000259" key="9">
    <source>
        <dbReference type="PROSITE" id="PS51352"/>
    </source>
</evidence>
<dbReference type="GO" id="GO:0008168">
    <property type="term" value="F:methyltransferase activity"/>
    <property type="evidence" value="ECO:0007669"/>
    <property type="project" value="InterPro"/>
</dbReference>
<reference evidence="10" key="1">
    <citation type="journal article" date="2023" name="Mol. Phylogenet. Evol.">
        <title>Genome-scale phylogeny and comparative genomics of the fungal order Sordariales.</title>
        <authorList>
            <person name="Hensen N."/>
            <person name="Bonometti L."/>
            <person name="Westerberg I."/>
            <person name="Brannstrom I.O."/>
            <person name="Guillou S."/>
            <person name="Cros-Aarteil S."/>
            <person name="Calhoun S."/>
            <person name="Haridas S."/>
            <person name="Kuo A."/>
            <person name="Mondo S."/>
            <person name="Pangilinan J."/>
            <person name="Riley R."/>
            <person name="LaButti K."/>
            <person name="Andreopoulos B."/>
            <person name="Lipzen A."/>
            <person name="Chen C."/>
            <person name="Yan M."/>
            <person name="Daum C."/>
            <person name="Ng V."/>
            <person name="Clum A."/>
            <person name="Steindorff A."/>
            <person name="Ohm R.A."/>
            <person name="Martin F."/>
            <person name="Silar P."/>
            <person name="Natvig D.O."/>
            <person name="Lalanne C."/>
            <person name="Gautier V."/>
            <person name="Ament-Velasquez S.L."/>
            <person name="Kruys A."/>
            <person name="Hutchinson M.I."/>
            <person name="Powell A.J."/>
            <person name="Barry K."/>
            <person name="Miller A.N."/>
            <person name="Grigoriev I.V."/>
            <person name="Debuchy R."/>
            <person name="Gladieux P."/>
            <person name="Hiltunen Thoren M."/>
            <person name="Johannesson H."/>
        </authorList>
    </citation>
    <scope>NUCLEOTIDE SEQUENCE</scope>
    <source>
        <strain evidence="10">SMH4131-1</strain>
    </source>
</reference>
<keyword evidence="5" id="KW-0411">Iron-sulfur</keyword>
<dbReference type="SUPFAM" id="SSF52833">
    <property type="entry name" value="Thioredoxin-like"/>
    <property type="match status" value="1"/>
</dbReference>
<dbReference type="InterPro" id="IPR013766">
    <property type="entry name" value="Thioredoxin_domain"/>
</dbReference>
<dbReference type="PROSITE" id="PS51352">
    <property type="entry name" value="THIOREDOXIN_2"/>
    <property type="match status" value="1"/>
</dbReference>
<dbReference type="InterPro" id="IPR015324">
    <property type="entry name" value="Ribosomal_Rsm22-like"/>
</dbReference>
<dbReference type="Pfam" id="PF00085">
    <property type="entry name" value="Thioredoxin"/>
    <property type="match status" value="1"/>
</dbReference>
<feature type="compositionally biased region" description="Polar residues" evidence="8">
    <location>
        <begin position="243"/>
        <end position="257"/>
    </location>
</feature>
<evidence type="ECO:0000313" key="11">
    <source>
        <dbReference type="Proteomes" id="UP001286456"/>
    </source>
</evidence>
<dbReference type="GO" id="GO:0051536">
    <property type="term" value="F:iron-sulfur cluster binding"/>
    <property type="evidence" value="ECO:0007669"/>
    <property type="project" value="UniProtKB-KW"/>
</dbReference>
<evidence type="ECO:0000256" key="5">
    <source>
        <dbReference type="ARBA" id="ARBA00023014"/>
    </source>
</evidence>
<dbReference type="InterPro" id="IPR052571">
    <property type="entry name" value="Mt_RNA_Methyltransferase"/>
</dbReference>
<evidence type="ECO:0000256" key="4">
    <source>
        <dbReference type="ARBA" id="ARBA00023004"/>
    </source>
</evidence>
<reference evidence="10" key="2">
    <citation type="submission" date="2023-06" db="EMBL/GenBank/DDBJ databases">
        <authorList>
            <consortium name="Lawrence Berkeley National Laboratory"/>
            <person name="Haridas S."/>
            <person name="Hensen N."/>
            <person name="Bonometti L."/>
            <person name="Westerberg I."/>
            <person name="Brannstrom I.O."/>
            <person name="Guillou S."/>
            <person name="Cros-Aarteil S."/>
            <person name="Calhoun S."/>
            <person name="Kuo A."/>
            <person name="Mondo S."/>
            <person name="Pangilinan J."/>
            <person name="Riley R."/>
            <person name="Labutti K."/>
            <person name="Andreopoulos B."/>
            <person name="Lipzen A."/>
            <person name="Chen C."/>
            <person name="Yanf M."/>
            <person name="Daum C."/>
            <person name="Ng V."/>
            <person name="Clum A."/>
            <person name="Steindorff A."/>
            <person name="Ohm R."/>
            <person name="Martin F."/>
            <person name="Silar P."/>
            <person name="Natvig D."/>
            <person name="Lalanne C."/>
            <person name="Gautier V."/>
            <person name="Ament-Velasquez S.L."/>
            <person name="Kruys A."/>
            <person name="Hutchinson M.I."/>
            <person name="Powell A.J."/>
            <person name="Barry K."/>
            <person name="Miller A.N."/>
            <person name="Grigoriev I.V."/>
            <person name="Debuchy R."/>
            <person name="Gladieux P."/>
            <person name="Thoren M.H."/>
            <person name="Johannesson H."/>
        </authorList>
    </citation>
    <scope>NUCLEOTIDE SEQUENCE</scope>
    <source>
        <strain evidence="10">SMH4131-1</strain>
    </source>
</reference>
<dbReference type="CDD" id="cd02947">
    <property type="entry name" value="TRX_family"/>
    <property type="match status" value="1"/>
</dbReference>
<feature type="domain" description="Thioredoxin" evidence="9">
    <location>
        <begin position="1"/>
        <end position="131"/>
    </location>
</feature>
<proteinExistence type="predicted"/>
<comment type="subcellular location">
    <subcellularLocation>
        <location evidence="1">Mitochondrion</location>
    </subcellularLocation>
</comment>
<dbReference type="GO" id="GO:0046872">
    <property type="term" value="F:metal ion binding"/>
    <property type="evidence" value="ECO:0007669"/>
    <property type="project" value="UniProtKB-KW"/>
</dbReference>
<dbReference type="InterPro" id="IPR029063">
    <property type="entry name" value="SAM-dependent_MTases_sf"/>
</dbReference>
<feature type="compositionally biased region" description="Acidic residues" evidence="8">
    <location>
        <begin position="427"/>
        <end position="450"/>
    </location>
</feature>
<dbReference type="Proteomes" id="UP001286456">
    <property type="component" value="Unassembled WGS sequence"/>
</dbReference>
<comment type="caution">
    <text evidence="10">The sequence shown here is derived from an EMBL/GenBank/DDBJ whole genome shotgun (WGS) entry which is preliminary data.</text>
</comment>
<dbReference type="Pfam" id="PF09243">
    <property type="entry name" value="Rsm22"/>
    <property type="match status" value="1"/>
</dbReference>
<evidence type="ECO:0000256" key="2">
    <source>
        <dbReference type="ARBA" id="ARBA00022723"/>
    </source>
</evidence>
<dbReference type="AlphaFoldDB" id="A0AAE0J3B9"/>
<gene>
    <name evidence="10" type="ORF">B0T19DRAFT_447377</name>
</gene>
<evidence type="ECO:0000256" key="3">
    <source>
        <dbReference type="ARBA" id="ARBA00022946"/>
    </source>
</evidence>